<dbReference type="GO" id="GO:0016740">
    <property type="term" value="F:transferase activity"/>
    <property type="evidence" value="ECO:0007669"/>
    <property type="project" value="UniProtKB-KW"/>
</dbReference>
<evidence type="ECO:0000313" key="15">
    <source>
        <dbReference type="EMBL" id="GFZ21441.1"/>
    </source>
</evidence>
<feature type="compositionally biased region" description="Basic and acidic residues" evidence="13">
    <location>
        <begin position="107"/>
        <end position="131"/>
    </location>
</feature>
<evidence type="ECO:0000256" key="8">
    <source>
        <dbReference type="ARBA" id="ARBA00022729"/>
    </source>
</evidence>
<feature type="binding site" evidence="12">
    <location>
        <position position="731"/>
    </location>
    <ligand>
        <name>Mn(2+)</name>
        <dbReference type="ChEBI" id="CHEBI:29035"/>
    </ligand>
</feature>
<accession>A0A7J0HEQ6</accession>
<comment type="subunit">
    <text evidence="4">Oligomer (believed to be a pentamer but probably hexamer).</text>
</comment>
<proteinExistence type="inferred from homology"/>
<dbReference type="Pfam" id="PF14223">
    <property type="entry name" value="Retrotran_gag_2"/>
    <property type="match status" value="1"/>
</dbReference>
<dbReference type="Proteomes" id="UP000585474">
    <property type="component" value="Unassembled WGS sequence"/>
</dbReference>
<evidence type="ECO:0000256" key="2">
    <source>
        <dbReference type="ARBA" id="ARBA00004271"/>
    </source>
</evidence>
<evidence type="ECO:0000256" key="11">
    <source>
        <dbReference type="PIRSR" id="PIRSR601929-1"/>
    </source>
</evidence>
<feature type="compositionally biased region" description="Polar residues" evidence="13">
    <location>
        <begin position="1"/>
        <end position="11"/>
    </location>
</feature>
<evidence type="ECO:0000256" key="10">
    <source>
        <dbReference type="ARBA" id="ARBA00023211"/>
    </source>
</evidence>
<dbReference type="SUPFAM" id="SSF51182">
    <property type="entry name" value="RmlC-like cupins"/>
    <property type="match status" value="1"/>
</dbReference>
<keyword evidence="10 11" id="KW-0464">Manganese</keyword>
<gene>
    <name evidence="15" type="ORF">Acr_29g0006030</name>
</gene>
<dbReference type="Pfam" id="PF03732">
    <property type="entry name" value="Retrotrans_gag"/>
    <property type="match status" value="1"/>
</dbReference>
<feature type="binding site" evidence="11">
    <location>
        <position position="726"/>
    </location>
    <ligand>
        <name>oxalate</name>
        <dbReference type="ChEBI" id="CHEBI:30623"/>
    </ligand>
</feature>
<dbReference type="InterPro" id="IPR001929">
    <property type="entry name" value="Germin"/>
</dbReference>
<feature type="compositionally biased region" description="Basic residues" evidence="13">
    <location>
        <begin position="1044"/>
        <end position="1054"/>
    </location>
</feature>
<keyword evidence="15" id="KW-0808">Transferase</keyword>
<comment type="subcellular location">
    <subcellularLocation>
        <location evidence="2">Secreted</location>
        <location evidence="2">Extracellular space</location>
        <location evidence="2">Apoplast</location>
    </subcellularLocation>
</comment>
<dbReference type="InterPro" id="IPR011051">
    <property type="entry name" value="RmlC_Cupin_sf"/>
</dbReference>
<dbReference type="SMART" id="SM00835">
    <property type="entry name" value="Cupin_1"/>
    <property type="match status" value="1"/>
</dbReference>
<feature type="binding site" evidence="12">
    <location>
        <position position="729"/>
    </location>
    <ligand>
        <name>Mn(2+)</name>
        <dbReference type="ChEBI" id="CHEBI:29035"/>
    </ligand>
</feature>
<feature type="binding site" evidence="11">
    <location>
        <position position="736"/>
    </location>
    <ligand>
        <name>oxalate</name>
        <dbReference type="ChEBI" id="CHEBI:30623"/>
    </ligand>
</feature>
<evidence type="ECO:0000259" key="14">
    <source>
        <dbReference type="SMART" id="SM00835"/>
    </source>
</evidence>
<evidence type="ECO:0000256" key="4">
    <source>
        <dbReference type="ARBA" id="ARBA00011268"/>
    </source>
</evidence>
<feature type="compositionally biased region" description="Basic and acidic residues" evidence="13">
    <location>
        <begin position="141"/>
        <end position="150"/>
    </location>
</feature>
<feature type="region of interest" description="Disordered" evidence="13">
    <location>
        <begin position="1"/>
        <end position="59"/>
    </location>
</feature>
<comment type="caution">
    <text evidence="15">The sequence shown here is derived from an EMBL/GenBank/DDBJ whole genome shotgun (WGS) entry which is preliminary data.</text>
</comment>
<evidence type="ECO:0000256" key="6">
    <source>
        <dbReference type="ARBA" id="ARBA00022525"/>
    </source>
</evidence>
<dbReference type="GO" id="GO:0048046">
    <property type="term" value="C:apoplast"/>
    <property type="evidence" value="ECO:0007669"/>
    <property type="project" value="UniProtKB-SubCell"/>
</dbReference>
<evidence type="ECO:0000256" key="9">
    <source>
        <dbReference type="ARBA" id="ARBA00023180"/>
    </source>
</evidence>
<comment type="similarity">
    <text evidence="3">Belongs to the germin family.</text>
</comment>
<dbReference type="PRINTS" id="PR00325">
    <property type="entry name" value="GERMIN"/>
</dbReference>
<evidence type="ECO:0000256" key="5">
    <source>
        <dbReference type="ARBA" id="ARBA00022523"/>
    </source>
</evidence>
<feature type="region of interest" description="Disordered" evidence="13">
    <location>
        <begin position="464"/>
        <end position="533"/>
    </location>
</feature>
<dbReference type="InterPro" id="IPR005162">
    <property type="entry name" value="Retrotrans_gag_dom"/>
</dbReference>
<evidence type="ECO:0000256" key="3">
    <source>
        <dbReference type="ARBA" id="ARBA00007456"/>
    </source>
</evidence>
<dbReference type="Pfam" id="PF00190">
    <property type="entry name" value="Cupin_1"/>
    <property type="match status" value="1"/>
</dbReference>
<keyword evidence="9" id="KW-0325">Glycoprotein</keyword>
<feature type="region of interest" description="Disordered" evidence="13">
    <location>
        <begin position="92"/>
        <end position="150"/>
    </location>
</feature>
<keyword evidence="16" id="KW-1185">Reference proteome</keyword>
<keyword evidence="7 11" id="KW-0479">Metal-binding</keyword>
<dbReference type="CDD" id="cd02241">
    <property type="entry name" value="cupin_OxOx"/>
    <property type="match status" value="1"/>
</dbReference>
<feature type="binding site" evidence="11">
    <location>
        <position position="731"/>
    </location>
    <ligand>
        <name>oxalate</name>
        <dbReference type="ChEBI" id="CHEBI:30623"/>
    </ligand>
</feature>
<sequence>MTSEGENCSGNRRTRGEPHMSPGRLGTGGKLLADAQRAAKATSKQKPGRLSPGARDDRDVTIGRLQAQLTQMAQILVDNRLMGLDQADSIQSSRIKSRGVGAQPMRMQRERRPVARSETESHGDNRIEASSKRKSPAYRSRRSEDLRDALNAKRSQMVDLRQKLNSQREASAVMSALSVGSAAYPVALVQKGMNYGFQTPFSREIEGMDPLEEICYRPGSLCTMGSQILGPILGDLGLKWFDRLPPGSIENFYQLTESFVARFVINTKAPKAVSSLLTLKKGRNESIRSYNKRYWETYNEIEECSEEMAVASYKLGLSPGDRLWENLTLDPLTGLRDLKSRVKMFARLEDDVRESEKTEGKLGRGEAAVKRRKDESNLYETRVKQGINVVFMEPIYKLLARIKDKPYFKKPEPMGGDPKRRKSALEVLIPRRERAQNRELQSSQGFPRAIELGGILTLTRDSDACTTREDAQPKSGSTNLTVGEPFPGNSSGGRSNHCHSADTGGGRLTWSTPRKESDKTDEDGSSSRSSKRQLKLTSVGFTGLKRKSEEIESSGKGRCKFFQARKLEQTFSFLKRVHHPLRKHKQVAQLERLGKKLIGGVNKCQGGFTARIGNSNTAKETLWPFRAANYVKFVQTQVIHTSNRLAFIALRMAMAGDPDIIFDFIVPPNTTIVDGNVFTFTGMRVLVDAPFPTTFKVLKASMAEFPVLNGQSVSSAVLQYLIGSVNPPHTHPRSAELLFLIGGSLEVGFVDTTNKLFTQTLQAGDLFVFPKGLVHFQYNSDAKNPAAAVSAFGSASAGTVSVPSTVFNTSIDDGILAKPFKTDLPPFKRSRLGFHPGPENSCSSCRYGAPAPNRVGNGVRTRPHAPPEDRRVRLVSAKCPDGGHPILQDLHDPLENKGEKSLATKDEKWRKMNKKTIGLIKQCIGHEVFHHVAQETSAYELWIKLEEMYQAKTSRYKALLMRRLCEFEASEGDDSGRTYEQRVGRHWWFLSATSAPNGKLTTSMVMDALFNEEAHRREMGSTDQSESQALVLEGSRERDQGQGRGRHRGTGKGRWRSQGERLEYWIQAVLTTCVEIERCSLHMHHARDVYGWRTTRLAELLAEGSVQFRMADGRSVTLTERNSQSFQRKQGDAVGERRLEGYTDWKGVSRQGELRSDMGPVVLAKRMDKKSNRCIEVRKASAGVLGGSIMVPRGSRAVQERREMLWDMYGSLARHEWCNQCRMSIKKLRGRRPSQF</sequence>
<reference evidence="15 16" key="1">
    <citation type="submission" date="2019-07" db="EMBL/GenBank/DDBJ databases">
        <title>De Novo Assembly of kiwifruit Actinidia rufa.</title>
        <authorList>
            <person name="Sugita-Konishi S."/>
            <person name="Sato K."/>
            <person name="Mori E."/>
            <person name="Abe Y."/>
            <person name="Kisaki G."/>
            <person name="Hamano K."/>
            <person name="Suezawa K."/>
            <person name="Otani M."/>
            <person name="Fukuda T."/>
            <person name="Manabe T."/>
            <person name="Gomi K."/>
            <person name="Tabuchi M."/>
            <person name="Akimitsu K."/>
            <person name="Kataoka I."/>
        </authorList>
    </citation>
    <scope>NUCLEOTIDE SEQUENCE [LARGE SCALE GENOMIC DNA]</scope>
    <source>
        <strain evidence="16">cv. Fuchu</strain>
    </source>
</reference>
<dbReference type="InterPro" id="IPR006045">
    <property type="entry name" value="Cupin_1"/>
</dbReference>
<dbReference type="OrthoDB" id="1921208at2759"/>
<dbReference type="GO" id="GO:0030145">
    <property type="term" value="F:manganese ion binding"/>
    <property type="evidence" value="ECO:0007669"/>
    <property type="project" value="InterPro"/>
</dbReference>
<feature type="binding site" evidence="12">
    <location>
        <position position="736"/>
    </location>
    <ligand>
        <name>Mn(2+)</name>
        <dbReference type="ChEBI" id="CHEBI:29035"/>
    </ligand>
</feature>
<organism evidence="15 16">
    <name type="scientific">Actinidia rufa</name>
    <dbReference type="NCBI Taxonomy" id="165716"/>
    <lineage>
        <taxon>Eukaryota</taxon>
        <taxon>Viridiplantae</taxon>
        <taxon>Streptophyta</taxon>
        <taxon>Embryophyta</taxon>
        <taxon>Tracheophyta</taxon>
        <taxon>Spermatophyta</taxon>
        <taxon>Magnoliopsida</taxon>
        <taxon>eudicotyledons</taxon>
        <taxon>Gunneridae</taxon>
        <taxon>Pentapetalae</taxon>
        <taxon>asterids</taxon>
        <taxon>Ericales</taxon>
        <taxon>Actinidiaceae</taxon>
        <taxon>Actinidia</taxon>
    </lineage>
</organism>
<protein>
    <submittedName>
        <fullName evidence="15">Polynucleotidyl transferase, ribonuclease H-like superfamily protein</fullName>
    </submittedName>
</protein>
<feature type="binding site" evidence="12">
    <location>
        <position position="775"/>
    </location>
    <ligand>
        <name>Mn(2+)</name>
        <dbReference type="ChEBI" id="CHEBI:29035"/>
    </ligand>
</feature>
<keyword evidence="8" id="KW-0732">Signal</keyword>
<dbReference type="EMBL" id="BJWL01000029">
    <property type="protein sequence ID" value="GFZ21441.1"/>
    <property type="molecule type" value="Genomic_DNA"/>
</dbReference>
<feature type="region of interest" description="Disordered" evidence="13">
    <location>
        <begin position="1016"/>
        <end position="1054"/>
    </location>
</feature>
<keyword evidence="5" id="KW-0052">Apoplast</keyword>
<dbReference type="AlphaFoldDB" id="A0A7J0HEQ6"/>
<keyword evidence="6" id="KW-0964">Secreted</keyword>
<comment type="function">
    <text evidence="1">May play a role in plant defense. Probably has no oxalate oxidase activity even if the active site is conserved.</text>
</comment>
<evidence type="ECO:0000256" key="1">
    <source>
        <dbReference type="ARBA" id="ARBA00003629"/>
    </source>
</evidence>
<name>A0A7J0HEQ6_9ERIC</name>
<evidence type="ECO:0000256" key="13">
    <source>
        <dbReference type="SAM" id="MobiDB-lite"/>
    </source>
</evidence>
<dbReference type="Gene3D" id="2.60.120.10">
    <property type="entry name" value="Jelly Rolls"/>
    <property type="match status" value="1"/>
</dbReference>
<dbReference type="InterPro" id="IPR014710">
    <property type="entry name" value="RmlC-like_jellyroll"/>
</dbReference>
<evidence type="ECO:0000256" key="7">
    <source>
        <dbReference type="ARBA" id="ARBA00022723"/>
    </source>
</evidence>
<dbReference type="FunFam" id="2.60.120.10:FF:000098">
    <property type="entry name" value="Germin-like protein 9-3"/>
    <property type="match status" value="1"/>
</dbReference>
<feature type="domain" description="Cupin type-1" evidence="14">
    <location>
        <begin position="695"/>
        <end position="828"/>
    </location>
</feature>
<evidence type="ECO:0000256" key="12">
    <source>
        <dbReference type="PIRSR" id="PIRSR601929-2"/>
    </source>
</evidence>
<dbReference type="PANTHER" id="PTHR31238">
    <property type="entry name" value="GERMIN-LIKE PROTEIN SUBFAMILY 3 MEMBER 3"/>
    <property type="match status" value="1"/>
</dbReference>
<evidence type="ECO:0000313" key="16">
    <source>
        <dbReference type="Proteomes" id="UP000585474"/>
    </source>
</evidence>